<organism evidence="1">
    <name type="scientific">Lepeophtheirus salmonis</name>
    <name type="common">Salmon louse</name>
    <name type="synonym">Caligus salmonis</name>
    <dbReference type="NCBI Taxonomy" id="72036"/>
    <lineage>
        <taxon>Eukaryota</taxon>
        <taxon>Metazoa</taxon>
        <taxon>Ecdysozoa</taxon>
        <taxon>Arthropoda</taxon>
        <taxon>Crustacea</taxon>
        <taxon>Multicrustacea</taxon>
        <taxon>Hexanauplia</taxon>
        <taxon>Copepoda</taxon>
        <taxon>Siphonostomatoida</taxon>
        <taxon>Caligidae</taxon>
        <taxon>Lepeophtheirus</taxon>
    </lineage>
</organism>
<accession>A0A0K2T7T1</accession>
<reference evidence="1" key="1">
    <citation type="submission" date="2014-05" db="EMBL/GenBank/DDBJ databases">
        <authorList>
            <person name="Chronopoulou M."/>
        </authorList>
    </citation>
    <scope>NUCLEOTIDE SEQUENCE</scope>
    <source>
        <tissue evidence="1">Whole organism</tissue>
    </source>
</reference>
<sequence length="71" mass="8016">MLFHGVISIGDDDIPPYNKTPGDPDNFKLRIFYNFKMLEPGLLIGLFGMTILGSNRDIPLRVRRILSVPIS</sequence>
<name>A0A0K2T7T1_LEPSM</name>
<dbReference type="AlphaFoldDB" id="A0A0K2T7T1"/>
<dbReference type="EMBL" id="HACA01004276">
    <property type="protein sequence ID" value="CDW21637.1"/>
    <property type="molecule type" value="Transcribed_RNA"/>
</dbReference>
<protein>
    <submittedName>
        <fullName evidence="1">Uncharacterized protein</fullName>
    </submittedName>
</protein>
<evidence type="ECO:0000313" key="1">
    <source>
        <dbReference type="EMBL" id="CDW21637.1"/>
    </source>
</evidence>
<proteinExistence type="predicted"/>